<dbReference type="SUPFAM" id="SSF48310">
    <property type="entry name" value="Aldehyde ferredoxin oxidoreductase, C-terminal domains"/>
    <property type="match status" value="1"/>
</dbReference>
<dbReference type="GO" id="GO:0009055">
    <property type="term" value="F:electron transfer activity"/>
    <property type="evidence" value="ECO:0007669"/>
    <property type="project" value="InterPro"/>
</dbReference>
<accession>A0A485LXR5</accession>
<dbReference type="Gene3D" id="1.10.599.10">
    <property type="entry name" value="Aldehyde Ferredoxin Oxidoreductase Protein, subunit A, domain 3"/>
    <property type="match status" value="1"/>
</dbReference>
<dbReference type="AlphaFoldDB" id="A0A485LXR5"/>
<dbReference type="GO" id="GO:0051536">
    <property type="term" value="F:iron-sulfur cluster binding"/>
    <property type="evidence" value="ECO:0007669"/>
    <property type="project" value="InterPro"/>
</dbReference>
<gene>
    <name evidence="1" type="ORF">SCFA_1260001</name>
</gene>
<dbReference type="InterPro" id="IPR013985">
    <property type="entry name" value="Ald_Fedxn_OxRdtase_dom3"/>
</dbReference>
<organism evidence="1">
    <name type="scientific">anaerobic digester metagenome</name>
    <dbReference type="NCBI Taxonomy" id="1263854"/>
    <lineage>
        <taxon>unclassified sequences</taxon>
        <taxon>metagenomes</taxon>
        <taxon>ecological metagenomes</taxon>
    </lineage>
</organism>
<proteinExistence type="predicted"/>
<dbReference type="GO" id="GO:0016625">
    <property type="term" value="F:oxidoreductase activity, acting on the aldehyde or oxo group of donors, iron-sulfur protein as acceptor"/>
    <property type="evidence" value="ECO:0007669"/>
    <property type="project" value="InterPro"/>
</dbReference>
<protein>
    <submittedName>
        <fullName evidence="1">Aldehyde ferredoxin oxidoreductase</fullName>
    </submittedName>
</protein>
<dbReference type="InterPro" id="IPR036021">
    <property type="entry name" value="Tungsten_al_ferr_oxy-like_C"/>
</dbReference>
<evidence type="ECO:0000313" key="1">
    <source>
        <dbReference type="EMBL" id="VFU12109.1"/>
    </source>
</evidence>
<name>A0A485LXR5_9ZZZZ</name>
<sequence>MEVFPDYVFSVDAVGRVPLPGQSPCYYMTAKENGKWQYSNVVPRHLDRKKFEEWKTHYYKVEGWDPKTGWQKEKVLKDLGLDKAASELKAKGKLK</sequence>
<dbReference type="EMBL" id="CAADRM010000031">
    <property type="protein sequence ID" value="VFU12109.1"/>
    <property type="molecule type" value="Genomic_DNA"/>
</dbReference>
<reference evidence="1" key="1">
    <citation type="submission" date="2019-03" db="EMBL/GenBank/DDBJ databases">
        <authorList>
            <person name="Hao L."/>
        </authorList>
    </citation>
    <scope>NUCLEOTIDE SEQUENCE</scope>
</reference>